<evidence type="ECO:0000313" key="16">
    <source>
        <dbReference type="Proteomes" id="UP001235303"/>
    </source>
</evidence>
<feature type="transmembrane region" description="Helical" evidence="13">
    <location>
        <begin position="51"/>
        <end position="72"/>
    </location>
</feature>
<comment type="subcellular location">
    <subcellularLocation>
        <location evidence="2">Membrane</location>
        <topology evidence="2">Multi-pass membrane protein</topology>
    </subcellularLocation>
</comment>
<feature type="transmembrane region" description="Helical" evidence="13">
    <location>
        <begin position="25"/>
        <end position="45"/>
    </location>
</feature>
<proteinExistence type="inferred from homology"/>
<evidence type="ECO:0000256" key="6">
    <source>
        <dbReference type="ARBA" id="ARBA00022832"/>
    </source>
</evidence>
<dbReference type="PANTHER" id="PTHR11351:SF31">
    <property type="entry name" value="DESATURASE 1, ISOFORM A-RELATED"/>
    <property type="match status" value="1"/>
</dbReference>
<keyword evidence="16" id="KW-1185">Reference proteome</keyword>
<dbReference type="RefSeq" id="WP_283754714.1">
    <property type="nucleotide sequence ID" value="NZ_JAQOSP010000104.1"/>
</dbReference>
<evidence type="ECO:0000256" key="5">
    <source>
        <dbReference type="ARBA" id="ARBA00022692"/>
    </source>
</evidence>
<dbReference type="EMBL" id="JAQOSP010000104">
    <property type="protein sequence ID" value="MDJ1170960.1"/>
    <property type="molecule type" value="Genomic_DNA"/>
</dbReference>
<keyword evidence="6" id="KW-0276">Fatty acid metabolism</keyword>
<evidence type="ECO:0000313" key="15">
    <source>
        <dbReference type="EMBL" id="MDJ1170960.1"/>
    </source>
</evidence>
<evidence type="ECO:0000256" key="2">
    <source>
        <dbReference type="ARBA" id="ARBA00004141"/>
    </source>
</evidence>
<accession>A0ABT7AVR9</accession>
<sequence>MIKQVSSETTIPETAIPETASPPQLNWIIIAVMIAMHIGAVLAFFPPFFSWSAVGVFLVLHIITGSGVEIGWHRLASHRSFTCPKWVEYFFVFCGTFSGLSSPIDWAGTHRIHHAHSDKEGDYHNINKGFWWSHFIWILYHKPDIDDQVAKVTKDIKDDPFYQFCDRYLLVLHFGLAAILFALGGLPWVMWGSVVRVVLLWHGAWGVNSFAHAFGYRTYDTDDKSTNLWWLVPLTYGQGWHNNHHAFPYSARCGLKWWEIDPSWGVISLLHRVGLVTKVRLPNQS</sequence>
<evidence type="ECO:0000256" key="3">
    <source>
        <dbReference type="ARBA" id="ARBA00008749"/>
    </source>
</evidence>
<dbReference type="PRINTS" id="PR00075">
    <property type="entry name" value="FACDDSATRASE"/>
</dbReference>
<feature type="transmembrane region" description="Helical" evidence="13">
    <location>
        <begin position="168"/>
        <end position="191"/>
    </location>
</feature>
<evidence type="ECO:0000256" key="7">
    <source>
        <dbReference type="ARBA" id="ARBA00022989"/>
    </source>
</evidence>
<protein>
    <submittedName>
        <fullName evidence="15">Fatty acid desaturase</fullName>
        <ecNumber evidence="15">1.14.19.-</ecNumber>
    </submittedName>
</protein>
<dbReference type="GO" id="GO:0016491">
    <property type="term" value="F:oxidoreductase activity"/>
    <property type="evidence" value="ECO:0007669"/>
    <property type="project" value="UniProtKB-KW"/>
</dbReference>
<evidence type="ECO:0000256" key="9">
    <source>
        <dbReference type="ARBA" id="ARBA00023004"/>
    </source>
</evidence>
<keyword evidence="4" id="KW-0444">Lipid biosynthesis</keyword>
<gene>
    <name evidence="15" type="ORF">PMG71_16145</name>
</gene>
<evidence type="ECO:0000256" key="8">
    <source>
        <dbReference type="ARBA" id="ARBA00023002"/>
    </source>
</evidence>
<evidence type="ECO:0000256" key="11">
    <source>
        <dbReference type="ARBA" id="ARBA00023136"/>
    </source>
</evidence>
<keyword evidence="8 15" id="KW-0560">Oxidoreductase</keyword>
<dbReference type="PANTHER" id="PTHR11351">
    <property type="entry name" value="ACYL-COA DESATURASE"/>
    <property type="match status" value="1"/>
</dbReference>
<reference evidence="15 16" key="1">
    <citation type="submission" date="2023-01" db="EMBL/GenBank/DDBJ databases">
        <title>Novel diversity within Roseofilum (Cyanobacteria; Desertifilaceae) from marine benthic mats with descriptions of four novel species.</title>
        <authorList>
            <person name="Wang Y."/>
            <person name="Berthold D.E."/>
            <person name="Hu J."/>
            <person name="Lefler F.W."/>
            <person name="Laughinghouse H.D. IV."/>
        </authorList>
    </citation>
    <scope>NUCLEOTIDE SEQUENCE [LARGE SCALE GENOMIC DNA]</scope>
    <source>
        <strain evidence="15 16">BLCC-M154</strain>
    </source>
</reference>
<organism evidence="15 16">
    <name type="scientific">Roseofilum acuticapitatum BLCC-M154</name>
    <dbReference type="NCBI Taxonomy" id="3022444"/>
    <lineage>
        <taxon>Bacteria</taxon>
        <taxon>Bacillati</taxon>
        <taxon>Cyanobacteriota</taxon>
        <taxon>Cyanophyceae</taxon>
        <taxon>Desertifilales</taxon>
        <taxon>Desertifilaceae</taxon>
        <taxon>Roseofilum</taxon>
        <taxon>Roseofilum acuticapitatum</taxon>
    </lineage>
</organism>
<evidence type="ECO:0000256" key="12">
    <source>
        <dbReference type="ARBA" id="ARBA00023160"/>
    </source>
</evidence>
<keyword evidence="12" id="KW-0275">Fatty acid biosynthesis</keyword>
<dbReference type="EC" id="1.14.19.-" evidence="15"/>
<keyword evidence="11 13" id="KW-0472">Membrane</keyword>
<comment type="caution">
    <text evidence="15">The sequence shown here is derived from an EMBL/GenBank/DDBJ whole genome shotgun (WGS) entry which is preliminary data.</text>
</comment>
<dbReference type="Pfam" id="PF00487">
    <property type="entry name" value="FA_desaturase"/>
    <property type="match status" value="1"/>
</dbReference>
<keyword evidence="10" id="KW-0443">Lipid metabolism</keyword>
<dbReference type="InterPro" id="IPR015876">
    <property type="entry name" value="Acyl-CoA_DS"/>
</dbReference>
<keyword evidence="7 13" id="KW-1133">Transmembrane helix</keyword>
<evidence type="ECO:0000256" key="1">
    <source>
        <dbReference type="ARBA" id="ARBA00001954"/>
    </source>
</evidence>
<dbReference type="InterPro" id="IPR005804">
    <property type="entry name" value="FA_desaturase_dom"/>
</dbReference>
<evidence type="ECO:0000259" key="14">
    <source>
        <dbReference type="Pfam" id="PF00487"/>
    </source>
</evidence>
<evidence type="ECO:0000256" key="4">
    <source>
        <dbReference type="ARBA" id="ARBA00022516"/>
    </source>
</evidence>
<dbReference type="CDD" id="cd03505">
    <property type="entry name" value="Delta9-FADS-like"/>
    <property type="match status" value="1"/>
</dbReference>
<feature type="transmembrane region" description="Helical" evidence="13">
    <location>
        <begin position="197"/>
        <end position="216"/>
    </location>
</feature>
<name>A0ABT7AVR9_9CYAN</name>
<comment type="cofactor">
    <cofactor evidence="1">
        <name>Fe(2+)</name>
        <dbReference type="ChEBI" id="CHEBI:29033"/>
    </cofactor>
</comment>
<evidence type="ECO:0000256" key="13">
    <source>
        <dbReference type="SAM" id="Phobius"/>
    </source>
</evidence>
<keyword evidence="5 13" id="KW-0812">Transmembrane</keyword>
<dbReference type="Proteomes" id="UP001235303">
    <property type="component" value="Unassembled WGS sequence"/>
</dbReference>
<evidence type="ECO:0000256" key="10">
    <source>
        <dbReference type="ARBA" id="ARBA00023098"/>
    </source>
</evidence>
<keyword evidence="9" id="KW-0408">Iron</keyword>
<comment type="similarity">
    <text evidence="3">Belongs to the fatty acid desaturase type 2 family.</text>
</comment>
<feature type="domain" description="Fatty acid desaturase" evidence="14">
    <location>
        <begin position="50"/>
        <end position="260"/>
    </location>
</feature>